<name>E7C6M7_9GAMM</name>
<evidence type="ECO:0000313" key="1">
    <source>
        <dbReference type="EMBL" id="ADI23101.1"/>
    </source>
</evidence>
<reference evidence="1" key="1">
    <citation type="submission" date="2010-01" db="EMBL/GenBank/DDBJ databases">
        <title>Genome fragments of uncultured bacteria from the North Pacific subtropical Gyre.</title>
        <authorList>
            <person name="Pham V.D."/>
            <person name="Delong E.F."/>
        </authorList>
    </citation>
    <scope>NUCLEOTIDE SEQUENCE</scope>
</reference>
<protein>
    <submittedName>
        <fullName evidence="1">Uncharacterized protein</fullName>
    </submittedName>
</protein>
<organism evidence="1">
    <name type="scientific">uncultured gamma proteobacterium HF0770_09E07</name>
    <dbReference type="NCBI Taxonomy" id="723576"/>
    <lineage>
        <taxon>Bacteria</taxon>
        <taxon>Pseudomonadati</taxon>
        <taxon>Pseudomonadota</taxon>
        <taxon>Gammaproteobacteria</taxon>
        <taxon>environmental samples</taxon>
    </lineage>
</organism>
<sequence length="357" mass="41111">MLIRIALITFYILIITSCSSSPKQLDKKTSIEPSNNIFEFDQISDFKSMVNQKIFDGAFIVALPDYKRFSEFNNFFQIGMIYAIKEQNIENDIEFIFQEEINSSKIKNNFLIGPVSKDLVKNIDGSIPKNRVLFLNEANRNFYIALNNNSQINTLNKYLESKELNRIGIISDSTSDKNSERIFKNSWFNGSRDVITIESDQSASSDLRIKNFLDVSESIERFEKINKASFSPIEFVPRTRDDIEQIVIFPKEANRLYELASLIRFNYGLNYEIIALTSELDGKIDVNEIKLHDISLIDHTYENKFGYDLNKSRSFCLGYDSMLISYAISNQIKGEIRGLLGTYTISTNSIEINSYIN</sequence>
<proteinExistence type="predicted"/>
<accession>E7C6M7</accession>
<dbReference type="PROSITE" id="PS51257">
    <property type="entry name" value="PROKAR_LIPOPROTEIN"/>
    <property type="match status" value="1"/>
</dbReference>
<dbReference type="EMBL" id="GU568006">
    <property type="protein sequence ID" value="ADI23101.1"/>
    <property type="molecule type" value="Genomic_DNA"/>
</dbReference>
<dbReference type="AlphaFoldDB" id="E7C6M7"/>